<evidence type="ECO:0000313" key="2">
    <source>
        <dbReference type="EMBL" id="ELU02675.1"/>
    </source>
</evidence>
<dbReference type="EMBL" id="AMQN01001597">
    <property type="status" value="NOT_ANNOTATED_CDS"/>
    <property type="molecule type" value="Genomic_DNA"/>
</dbReference>
<dbReference type="OrthoDB" id="418595at2759"/>
<feature type="domain" description="EF-hand" evidence="1">
    <location>
        <begin position="1"/>
        <end position="32"/>
    </location>
</feature>
<dbReference type="InterPro" id="IPR002048">
    <property type="entry name" value="EF_hand_dom"/>
</dbReference>
<dbReference type="InterPro" id="IPR011992">
    <property type="entry name" value="EF-hand-dom_pair"/>
</dbReference>
<keyword evidence="4" id="KW-1185">Reference proteome</keyword>
<dbReference type="HOGENOM" id="CLU_073689_0_0_1"/>
<dbReference type="GO" id="GO:0005509">
    <property type="term" value="F:calcium ion binding"/>
    <property type="evidence" value="ECO:0007669"/>
    <property type="project" value="InterPro"/>
</dbReference>
<name>R7U8G7_CAPTE</name>
<sequence>MAVEMFKKYDDKGVGVVTYSEFKAGMLDMELPCTTAELHLFCQMFDPNKNLEVEYLELSKGVKSMSNQTMFQVHSRSPLQPTFRDYDHCPHCKLPVWDGQSYREEYPMYIKVMLKFISFDALHRHPAHLQIVVHSHITTLGLVERIRRETGMLERHIAIFTDKSREGASMLPMGAKLEEMGFRAGTLDEPEELLLYYDYVAEFNDCPILLCDHYFGQTIRT</sequence>
<dbReference type="EMBL" id="KB303857">
    <property type="protein sequence ID" value="ELU02675.1"/>
    <property type="molecule type" value="Genomic_DNA"/>
</dbReference>
<reference evidence="2 4" key="2">
    <citation type="journal article" date="2013" name="Nature">
        <title>Insights into bilaterian evolution from three spiralian genomes.</title>
        <authorList>
            <person name="Simakov O."/>
            <person name="Marletaz F."/>
            <person name="Cho S.J."/>
            <person name="Edsinger-Gonzales E."/>
            <person name="Havlak P."/>
            <person name="Hellsten U."/>
            <person name="Kuo D.H."/>
            <person name="Larsson T."/>
            <person name="Lv J."/>
            <person name="Arendt D."/>
            <person name="Savage R."/>
            <person name="Osoegawa K."/>
            <person name="de Jong P."/>
            <person name="Grimwood J."/>
            <person name="Chapman J.A."/>
            <person name="Shapiro H."/>
            <person name="Aerts A."/>
            <person name="Otillar R.P."/>
            <person name="Terry A.Y."/>
            <person name="Boore J.L."/>
            <person name="Grigoriev I.V."/>
            <person name="Lindberg D.R."/>
            <person name="Seaver E.C."/>
            <person name="Weisblat D.A."/>
            <person name="Putnam N.H."/>
            <person name="Rokhsar D.S."/>
        </authorList>
    </citation>
    <scope>NUCLEOTIDE SEQUENCE</scope>
    <source>
        <strain evidence="2 4">I ESC-2004</strain>
    </source>
</reference>
<dbReference type="OMA" id="ECPILLC"/>
<accession>R7U8G7</accession>
<organism evidence="2">
    <name type="scientific">Capitella teleta</name>
    <name type="common">Polychaete worm</name>
    <dbReference type="NCBI Taxonomy" id="283909"/>
    <lineage>
        <taxon>Eukaryota</taxon>
        <taxon>Metazoa</taxon>
        <taxon>Spiralia</taxon>
        <taxon>Lophotrochozoa</taxon>
        <taxon>Annelida</taxon>
        <taxon>Polychaeta</taxon>
        <taxon>Sedentaria</taxon>
        <taxon>Scolecida</taxon>
        <taxon>Capitellidae</taxon>
        <taxon>Capitella</taxon>
    </lineage>
</organism>
<dbReference type="STRING" id="283909.R7U8G7"/>
<dbReference type="Proteomes" id="UP000014760">
    <property type="component" value="Unassembled WGS sequence"/>
</dbReference>
<dbReference type="EnsemblMetazoa" id="CapteT223425">
    <property type="protein sequence ID" value="CapteP223425"/>
    <property type="gene ID" value="CapteG223425"/>
</dbReference>
<dbReference type="Gene3D" id="1.10.238.10">
    <property type="entry name" value="EF-hand"/>
    <property type="match status" value="1"/>
</dbReference>
<evidence type="ECO:0000259" key="1">
    <source>
        <dbReference type="PROSITE" id="PS50222"/>
    </source>
</evidence>
<dbReference type="AlphaFoldDB" id="R7U8G7"/>
<dbReference type="PROSITE" id="PS50222">
    <property type="entry name" value="EF_HAND_2"/>
    <property type="match status" value="1"/>
</dbReference>
<reference evidence="4" key="1">
    <citation type="submission" date="2012-12" db="EMBL/GenBank/DDBJ databases">
        <authorList>
            <person name="Hellsten U."/>
            <person name="Grimwood J."/>
            <person name="Chapman J.A."/>
            <person name="Shapiro H."/>
            <person name="Aerts A."/>
            <person name="Otillar R.P."/>
            <person name="Terry A.Y."/>
            <person name="Boore J.L."/>
            <person name="Simakov O."/>
            <person name="Marletaz F."/>
            <person name="Cho S.-J."/>
            <person name="Edsinger-Gonzales E."/>
            <person name="Havlak P."/>
            <person name="Kuo D.-H."/>
            <person name="Larsson T."/>
            <person name="Lv J."/>
            <person name="Arendt D."/>
            <person name="Savage R."/>
            <person name="Osoegawa K."/>
            <person name="de Jong P."/>
            <person name="Lindberg D.R."/>
            <person name="Seaver E.C."/>
            <person name="Weisblat D.A."/>
            <person name="Putnam N.H."/>
            <person name="Grigoriev I.V."/>
            <person name="Rokhsar D.S."/>
        </authorList>
    </citation>
    <scope>NUCLEOTIDE SEQUENCE</scope>
    <source>
        <strain evidence="4">I ESC-2004</strain>
    </source>
</reference>
<evidence type="ECO:0000313" key="3">
    <source>
        <dbReference type="EnsemblMetazoa" id="CapteP223425"/>
    </source>
</evidence>
<proteinExistence type="predicted"/>
<dbReference type="SUPFAM" id="SSF47473">
    <property type="entry name" value="EF-hand"/>
    <property type="match status" value="1"/>
</dbReference>
<reference evidence="3" key="3">
    <citation type="submission" date="2015-06" db="UniProtKB">
        <authorList>
            <consortium name="EnsemblMetazoa"/>
        </authorList>
    </citation>
    <scope>IDENTIFICATION</scope>
</reference>
<evidence type="ECO:0000313" key="4">
    <source>
        <dbReference type="Proteomes" id="UP000014760"/>
    </source>
</evidence>
<protein>
    <recommendedName>
        <fullName evidence="1">EF-hand domain-containing protein</fullName>
    </recommendedName>
</protein>
<gene>
    <name evidence="2" type="ORF">CAPTEDRAFT_223425</name>
</gene>